<evidence type="ECO:0000259" key="1">
    <source>
        <dbReference type="SMART" id="SM00829"/>
    </source>
</evidence>
<protein>
    <submittedName>
        <fullName evidence="2">NAD-P-binding protein</fullName>
    </submittedName>
</protein>
<gene>
    <name evidence="2" type="ORF">PYCCODRAFT_1473045</name>
</gene>
<reference evidence="2 3" key="1">
    <citation type="journal article" date="2015" name="Biotechnol. Biofuels">
        <title>Enhanced degradation of softwood versus hardwood by the white-rot fungus Pycnoporus coccineus.</title>
        <authorList>
            <person name="Couturier M."/>
            <person name="Navarro D."/>
            <person name="Chevret D."/>
            <person name="Henrissat B."/>
            <person name="Piumi F."/>
            <person name="Ruiz-Duenas F.J."/>
            <person name="Martinez A.T."/>
            <person name="Grigoriev I.V."/>
            <person name="Riley R."/>
            <person name="Lipzen A."/>
            <person name="Berrin J.G."/>
            <person name="Master E.R."/>
            <person name="Rosso M.N."/>
        </authorList>
    </citation>
    <scope>NUCLEOTIDE SEQUENCE [LARGE SCALE GENOMIC DNA]</scope>
    <source>
        <strain evidence="2 3">BRFM310</strain>
    </source>
</reference>
<dbReference type="OrthoDB" id="1706066at2759"/>
<dbReference type="InterPro" id="IPR013154">
    <property type="entry name" value="ADH-like_N"/>
</dbReference>
<dbReference type="InterPro" id="IPR036291">
    <property type="entry name" value="NAD(P)-bd_dom_sf"/>
</dbReference>
<dbReference type="SUPFAM" id="SSF50129">
    <property type="entry name" value="GroES-like"/>
    <property type="match status" value="1"/>
</dbReference>
<dbReference type="PANTHER" id="PTHR45033">
    <property type="match status" value="1"/>
</dbReference>
<dbReference type="AlphaFoldDB" id="A0A1Y2J4U0"/>
<name>A0A1Y2J4U0_TRAC3</name>
<keyword evidence="3" id="KW-1185">Reference proteome</keyword>
<dbReference type="InterPro" id="IPR020843">
    <property type="entry name" value="ER"/>
</dbReference>
<dbReference type="PANTHER" id="PTHR45033:SF3">
    <property type="entry name" value="DEHYDROGENASE, PUTATIVE (AFU_ORTHOLOGUE AFUA_2G13270)-RELATED"/>
    <property type="match status" value="1"/>
</dbReference>
<dbReference type="Pfam" id="PF08240">
    <property type="entry name" value="ADH_N"/>
    <property type="match status" value="1"/>
</dbReference>
<accession>A0A1Y2J4U0</accession>
<feature type="domain" description="Enoyl reductase (ER)" evidence="1">
    <location>
        <begin position="30"/>
        <end position="353"/>
    </location>
</feature>
<dbReference type="SUPFAM" id="SSF51735">
    <property type="entry name" value="NAD(P)-binding Rossmann-fold domains"/>
    <property type="match status" value="1"/>
</dbReference>
<dbReference type="Gene3D" id="3.40.50.720">
    <property type="entry name" value="NAD(P)-binding Rossmann-like Domain"/>
    <property type="match status" value="1"/>
</dbReference>
<sequence length="369" mass="39144">MSASVQVPKSAQALVLRKSARATKPVYHDAVLEDLPLPELNTGQILVRIHAAGFNHRDHWIRKGMYPGIGFGSILGGDGAGQVVASAQKNDPLLQKRVFLVPMRGWERDPDAPESNFYILGGGKITPLGTFAHYVVVERDQVIPTPDHLDDVHAAAWPIGAVTAWRATMVNGQVKKGDNVLITGIGGGVALLALQLCVARGANVYVTSGNADKIRKAVELGAKGGVSYKADDWPAQLGALLKKDGASSLSAVIDAGGGDIMGKTSGLLKPGGRVVVFGMHTAPKVSMTMREVLKNQKLIGSTMGSKQDLLDATAFLAQHRIVPIVSDVLDGLDSAPRGFEILEHGDHFGKVVIRLVPDSDTSRVFPAKL</sequence>
<dbReference type="SMART" id="SM00829">
    <property type="entry name" value="PKS_ER"/>
    <property type="match status" value="1"/>
</dbReference>
<dbReference type="CDD" id="cd05188">
    <property type="entry name" value="MDR"/>
    <property type="match status" value="1"/>
</dbReference>
<dbReference type="InterPro" id="IPR013149">
    <property type="entry name" value="ADH-like_C"/>
</dbReference>
<dbReference type="Pfam" id="PF00107">
    <property type="entry name" value="ADH_zinc_N"/>
    <property type="match status" value="1"/>
</dbReference>
<organism evidence="2 3">
    <name type="scientific">Trametes coccinea (strain BRFM310)</name>
    <name type="common">Pycnoporus coccineus</name>
    <dbReference type="NCBI Taxonomy" id="1353009"/>
    <lineage>
        <taxon>Eukaryota</taxon>
        <taxon>Fungi</taxon>
        <taxon>Dikarya</taxon>
        <taxon>Basidiomycota</taxon>
        <taxon>Agaricomycotina</taxon>
        <taxon>Agaricomycetes</taxon>
        <taxon>Polyporales</taxon>
        <taxon>Polyporaceae</taxon>
        <taxon>Trametes</taxon>
    </lineage>
</organism>
<dbReference type="Proteomes" id="UP000193067">
    <property type="component" value="Unassembled WGS sequence"/>
</dbReference>
<dbReference type="InterPro" id="IPR052711">
    <property type="entry name" value="Zinc_ADH-like"/>
</dbReference>
<dbReference type="Gene3D" id="3.90.180.10">
    <property type="entry name" value="Medium-chain alcohol dehydrogenases, catalytic domain"/>
    <property type="match status" value="1"/>
</dbReference>
<dbReference type="GO" id="GO:0016491">
    <property type="term" value="F:oxidoreductase activity"/>
    <property type="evidence" value="ECO:0007669"/>
    <property type="project" value="InterPro"/>
</dbReference>
<dbReference type="InterPro" id="IPR011032">
    <property type="entry name" value="GroES-like_sf"/>
</dbReference>
<evidence type="ECO:0000313" key="2">
    <source>
        <dbReference type="EMBL" id="OSD08430.1"/>
    </source>
</evidence>
<proteinExistence type="predicted"/>
<evidence type="ECO:0000313" key="3">
    <source>
        <dbReference type="Proteomes" id="UP000193067"/>
    </source>
</evidence>
<dbReference type="EMBL" id="KZ084086">
    <property type="protein sequence ID" value="OSD08430.1"/>
    <property type="molecule type" value="Genomic_DNA"/>
</dbReference>
<dbReference type="STRING" id="1353009.A0A1Y2J4U0"/>